<accession>A0A0F8A3W6</accession>
<dbReference type="GO" id="GO:0005576">
    <property type="term" value="C:extracellular region"/>
    <property type="evidence" value="ECO:0007669"/>
    <property type="project" value="UniProtKB-SubCell"/>
</dbReference>
<evidence type="ECO:0000256" key="1">
    <source>
        <dbReference type="ARBA" id="ARBA00004613"/>
    </source>
</evidence>
<dbReference type="EC" id="3.1.1.74" evidence="3"/>
<keyword evidence="14" id="KW-1185">Reference proteome</keyword>
<comment type="catalytic activity">
    <reaction evidence="10">
        <text>cutin + H2O = cutin monomers.</text>
        <dbReference type="EC" id="3.1.1.74"/>
    </reaction>
</comment>
<evidence type="ECO:0000256" key="6">
    <source>
        <dbReference type="ARBA" id="ARBA00022729"/>
    </source>
</evidence>
<feature type="active site" evidence="11">
    <location>
        <position position="250"/>
    </location>
</feature>
<dbReference type="InterPro" id="IPR029058">
    <property type="entry name" value="AB_hydrolase_fold"/>
</dbReference>
<dbReference type="GO" id="GO:0050525">
    <property type="term" value="F:cutinase activity"/>
    <property type="evidence" value="ECO:0007669"/>
    <property type="project" value="UniProtKB-EC"/>
</dbReference>
<feature type="active site" description="Proton donor/acceptor" evidence="11">
    <location>
        <position position="264"/>
    </location>
</feature>
<comment type="subcellular location">
    <subcellularLocation>
        <location evidence="1">Secreted</location>
    </subcellularLocation>
</comment>
<feature type="active site" description="Nucleophile" evidence="11">
    <location>
        <position position="199"/>
    </location>
</feature>
<dbReference type="PRINTS" id="PR00129">
    <property type="entry name" value="CUTINASE"/>
</dbReference>
<gene>
    <name evidence="13" type="ORF">HIM_08068</name>
</gene>
<sequence>MRPIASMRRQPLRGPSPVPFLDFGGKRAAALLSYLALTLLLLAGGAVGRPATQTVELLRPKDWRAVNVVLTDLLQIPALDRLAQNVCGAIARHGKDRGAMMHVSPTRNDIECGDVRIVWARGTCNPGTVGVNEGPALFEALDAVLRPAHLTLGVEGFVYPANLDDFLARNPANGPALASTVRAAMARCPESKFVLGGFSQGAMVVHDAARALGPDMSKVSAVVLFGDPYARRRVANISPSRVNIFCHKGDNVCKENGDLILPPHSTYNENADEAAMFITSQL</sequence>
<dbReference type="PANTHER" id="PTHR48250">
    <property type="entry name" value="CUTINASE 2-RELATED"/>
    <property type="match status" value="1"/>
</dbReference>
<feature type="disulfide bond" evidence="12">
    <location>
        <begin position="112"/>
        <end position="188"/>
    </location>
</feature>
<comment type="similarity">
    <text evidence="2">Belongs to the cutinase family.</text>
</comment>
<evidence type="ECO:0000256" key="7">
    <source>
        <dbReference type="ARBA" id="ARBA00022801"/>
    </source>
</evidence>
<evidence type="ECO:0000256" key="4">
    <source>
        <dbReference type="ARBA" id="ARBA00022487"/>
    </source>
</evidence>
<dbReference type="InterPro" id="IPR011150">
    <property type="entry name" value="Cutinase_monf"/>
</dbReference>
<dbReference type="Proteomes" id="UP000054481">
    <property type="component" value="Unassembled WGS sequence"/>
</dbReference>
<dbReference type="OrthoDB" id="2975078at2759"/>
<evidence type="ECO:0000256" key="8">
    <source>
        <dbReference type="ARBA" id="ARBA00023026"/>
    </source>
</evidence>
<dbReference type="SUPFAM" id="SSF53474">
    <property type="entry name" value="alpha/beta-Hydrolases"/>
    <property type="match status" value="1"/>
</dbReference>
<keyword evidence="9 12" id="KW-1015">Disulfide bond</keyword>
<dbReference type="SMART" id="SM01110">
    <property type="entry name" value="Cutinase"/>
    <property type="match status" value="1"/>
</dbReference>
<dbReference type="GO" id="GO:0016052">
    <property type="term" value="P:carbohydrate catabolic process"/>
    <property type="evidence" value="ECO:0007669"/>
    <property type="project" value="TreeGrafter"/>
</dbReference>
<evidence type="ECO:0000313" key="13">
    <source>
        <dbReference type="EMBL" id="KJZ72544.1"/>
    </source>
</evidence>
<evidence type="ECO:0000313" key="14">
    <source>
        <dbReference type="Proteomes" id="UP000054481"/>
    </source>
</evidence>
<evidence type="ECO:0000256" key="2">
    <source>
        <dbReference type="ARBA" id="ARBA00007534"/>
    </source>
</evidence>
<dbReference type="Pfam" id="PF01083">
    <property type="entry name" value="Cutinase"/>
    <property type="match status" value="1"/>
</dbReference>
<evidence type="ECO:0000256" key="5">
    <source>
        <dbReference type="ARBA" id="ARBA00022525"/>
    </source>
</evidence>
<proteinExistence type="inferred from homology"/>
<dbReference type="Gene3D" id="3.40.50.1820">
    <property type="entry name" value="alpha/beta hydrolase"/>
    <property type="match status" value="1"/>
</dbReference>
<reference evidence="13 14" key="1">
    <citation type="journal article" date="2014" name="Genome Biol. Evol.">
        <title>Comparative genomics and transcriptomics analyses reveal divergent lifestyle features of nematode endoparasitic fungus Hirsutella minnesotensis.</title>
        <authorList>
            <person name="Lai Y."/>
            <person name="Liu K."/>
            <person name="Zhang X."/>
            <person name="Zhang X."/>
            <person name="Li K."/>
            <person name="Wang N."/>
            <person name="Shu C."/>
            <person name="Wu Y."/>
            <person name="Wang C."/>
            <person name="Bushley K.E."/>
            <person name="Xiang M."/>
            <person name="Liu X."/>
        </authorList>
    </citation>
    <scope>NUCLEOTIDE SEQUENCE [LARGE SCALE GENOMIC DNA]</scope>
    <source>
        <strain evidence="13 14">3608</strain>
    </source>
</reference>
<keyword evidence="6" id="KW-0732">Signal</keyword>
<dbReference type="PANTHER" id="PTHR48250:SF3">
    <property type="entry name" value="CUTINASE 1-RELATED"/>
    <property type="match status" value="1"/>
</dbReference>
<keyword evidence="8" id="KW-0843">Virulence</keyword>
<organism evidence="13 14">
    <name type="scientific">Hirsutella minnesotensis 3608</name>
    <dbReference type="NCBI Taxonomy" id="1043627"/>
    <lineage>
        <taxon>Eukaryota</taxon>
        <taxon>Fungi</taxon>
        <taxon>Dikarya</taxon>
        <taxon>Ascomycota</taxon>
        <taxon>Pezizomycotina</taxon>
        <taxon>Sordariomycetes</taxon>
        <taxon>Hypocreomycetidae</taxon>
        <taxon>Hypocreales</taxon>
        <taxon>Ophiocordycipitaceae</taxon>
        <taxon>Hirsutella</taxon>
    </lineage>
</organism>
<evidence type="ECO:0000256" key="11">
    <source>
        <dbReference type="PIRSR" id="PIRSR611150-1"/>
    </source>
</evidence>
<keyword evidence="5" id="KW-0964">Secreted</keyword>
<feature type="disulfide bond" evidence="12">
    <location>
        <begin position="246"/>
        <end position="253"/>
    </location>
</feature>
<evidence type="ECO:0000256" key="9">
    <source>
        <dbReference type="ARBA" id="ARBA00023157"/>
    </source>
</evidence>
<evidence type="ECO:0000256" key="10">
    <source>
        <dbReference type="ARBA" id="ARBA00034045"/>
    </source>
</evidence>
<evidence type="ECO:0000256" key="3">
    <source>
        <dbReference type="ARBA" id="ARBA00013095"/>
    </source>
</evidence>
<dbReference type="EMBL" id="KQ030545">
    <property type="protein sequence ID" value="KJZ72544.1"/>
    <property type="molecule type" value="Genomic_DNA"/>
</dbReference>
<name>A0A0F8A3W6_9HYPO</name>
<dbReference type="AlphaFoldDB" id="A0A0F8A3W6"/>
<keyword evidence="4" id="KW-0719">Serine esterase</keyword>
<dbReference type="InterPro" id="IPR000675">
    <property type="entry name" value="Cutinase/axe"/>
</dbReference>
<evidence type="ECO:0000256" key="12">
    <source>
        <dbReference type="PIRSR" id="PIRSR611150-2"/>
    </source>
</evidence>
<keyword evidence="7" id="KW-0378">Hydrolase</keyword>
<protein>
    <recommendedName>
        <fullName evidence="3">cutinase</fullName>
        <ecNumber evidence="3">3.1.1.74</ecNumber>
    </recommendedName>
</protein>